<dbReference type="Pfam" id="PF13343">
    <property type="entry name" value="SBP_bac_6"/>
    <property type="match status" value="1"/>
</dbReference>
<dbReference type="InterPro" id="IPR005948">
    <property type="entry name" value="ThiB-like"/>
</dbReference>
<dbReference type="AlphaFoldDB" id="A0A6J5YB94"/>
<evidence type="ECO:0000256" key="2">
    <source>
        <dbReference type="SAM" id="MobiDB-lite"/>
    </source>
</evidence>
<dbReference type="GO" id="GO:0030976">
    <property type="term" value="F:thiamine pyrophosphate binding"/>
    <property type="evidence" value="ECO:0007669"/>
    <property type="project" value="TreeGrafter"/>
</dbReference>
<dbReference type="EMBL" id="CAEMXZ010000012">
    <property type="protein sequence ID" value="CAB4322705.1"/>
    <property type="molecule type" value="Genomic_DNA"/>
</dbReference>
<reference evidence="3" key="1">
    <citation type="submission" date="2020-05" db="EMBL/GenBank/DDBJ databases">
        <authorList>
            <person name="Chiriac C."/>
            <person name="Salcher M."/>
            <person name="Ghai R."/>
            <person name="Kavagutti S V."/>
        </authorList>
    </citation>
    <scope>NUCLEOTIDE SEQUENCE</scope>
</reference>
<dbReference type="GO" id="GO:0015888">
    <property type="term" value="P:thiamine transport"/>
    <property type="evidence" value="ECO:0007669"/>
    <property type="project" value="InterPro"/>
</dbReference>
<name>A0A6J5YB94_9ZZZZ</name>
<dbReference type="Gene3D" id="3.40.190.10">
    <property type="entry name" value="Periplasmic binding protein-like II"/>
    <property type="match status" value="2"/>
</dbReference>
<dbReference type="NCBIfam" id="TIGR01254">
    <property type="entry name" value="sfuA"/>
    <property type="match status" value="1"/>
</dbReference>
<protein>
    <submittedName>
        <fullName evidence="3">Unannotated protein</fullName>
    </submittedName>
</protein>
<proteinExistence type="predicted"/>
<dbReference type="GO" id="GO:0030975">
    <property type="term" value="F:thiamine binding"/>
    <property type="evidence" value="ECO:0007669"/>
    <property type="project" value="InterPro"/>
</dbReference>
<feature type="compositionally biased region" description="Polar residues" evidence="2">
    <location>
        <begin position="46"/>
        <end position="60"/>
    </location>
</feature>
<gene>
    <name evidence="3" type="ORF">UFOPK1392_00442</name>
    <name evidence="4" type="ORF">UFOPK3733_01453</name>
</gene>
<feature type="region of interest" description="Disordered" evidence="2">
    <location>
        <begin position="43"/>
        <end position="66"/>
    </location>
</feature>
<evidence type="ECO:0000256" key="1">
    <source>
        <dbReference type="ARBA" id="ARBA00022729"/>
    </source>
</evidence>
<organism evidence="3">
    <name type="scientific">freshwater metagenome</name>
    <dbReference type="NCBI Taxonomy" id="449393"/>
    <lineage>
        <taxon>unclassified sequences</taxon>
        <taxon>metagenomes</taxon>
        <taxon>ecological metagenomes</taxon>
    </lineage>
</organism>
<dbReference type="EMBL" id="CAFBNC010000079">
    <property type="protein sequence ID" value="CAB4943810.1"/>
    <property type="molecule type" value="Genomic_DNA"/>
</dbReference>
<dbReference type="PANTHER" id="PTHR30006">
    <property type="entry name" value="THIAMINE-BINDING PERIPLASMIC PROTEIN-RELATED"/>
    <property type="match status" value="1"/>
</dbReference>
<sequence length="402" mass="43272">MTSNNRTQSLGKDSFLRPWYRTAAAVVALLLFAVIATGCSGGPNGGSQSSMTQDSRSTPTIEPVLSDGALPRFPDGTVVRVVAHDSFAVSTAVLDEFTARTGVRVEILPSGDAGTMVNAAILTKDDPQGDLLFGIDENLLAKAFDEGLFQRYSASGLGSVPMSLQADDQHRVTPIDHGDVCVNFDRSWFADRNLPVPDDLQSFTDSKYRSTLAVEDPSSSTPGLSFLLATIATFGGGEDTGPNPAWLQYWRDLKANDVSVVDSWETAYYSSFSGSSGAGNRPLVVSYASSPPAEVLDTSVPADATPTGVVAPTCYRQIEFAGVLAGAKQPRAAATFIEFMLMQSFQQDMPEQMYVYPVVDETPLPEAFSKYTTPVAEPLTLPYELVAASRERWVAQWASIFR</sequence>
<keyword evidence="1" id="KW-0732">Signal</keyword>
<evidence type="ECO:0000313" key="4">
    <source>
        <dbReference type="EMBL" id="CAB4943810.1"/>
    </source>
</evidence>
<dbReference type="SUPFAM" id="SSF53850">
    <property type="entry name" value="Periplasmic binding protein-like II"/>
    <property type="match status" value="1"/>
</dbReference>
<accession>A0A6J5YB94</accession>
<dbReference type="GO" id="GO:0030288">
    <property type="term" value="C:outer membrane-bounded periplasmic space"/>
    <property type="evidence" value="ECO:0007669"/>
    <property type="project" value="TreeGrafter"/>
</dbReference>
<dbReference type="PANTHER" id="PTHR30006:SF2">
    <property type="entry name" value="ABC TRANSPORTER SUBSTRATE-BINDING PROTEIN"/>
    <property type="match status" value="1"/>
</dbReference>
<evidence type="ECO:0000313" key="3">
    <source>
        <dbReference type="EMBL" id="CAB4322705.1"/>
    </source>
</evidence>